<dbReference type="AlphaFoldDB" id="A0A838BVR4"/>
<name>A0A838BVR4_9HYPH</name>
<evidence type="ECO:0000313" key="3">
    <source>
        <dbReference type="Proteomes" id="UP000572984"/>
    </source>
</evidence>
<feature type="region of interest" description="Disordered" evidence="1">
    <location>
        <begin position="25"/>
        <end position="47"/>
    </location>
</feature>
<reference evidence="2 3" key="1">
    <citation type="submission" date="2020-07" db="EMBL/GenBank/DDBJ databases">
        <title>Draft genome and description of Microvirga mediterraneensis Marseille-Q2068 sp. nov.</title>
        <authorList>
            <person name="Boxberger M."/>
        </authorList>
    </citation>
    <scope>NUCLEOTIDE SEQUENCE [LARGE SCALE GENOMIC DNA]</scope>
    <source>
        <strain evidence="2 3">Marseille-Q2068</strain>
    </source>
</reference>
<gene>
    <name evidence="2" type="ORF">H0S73_22965</name>
</gene>
<organism evidence="2 3">
    <name type="scientific">Microvirga mediterraneensis</name>
    <dbReference type="NCBI Taxonomy" id="2754695"/>
    <lineage>
        <taxon>Bacteria</taxon>
        <taxon>Pseudomonadati</taxon>
        <taxon>Pseudomonadota</taxon>
        <taxon>Alphaproteobacteria</taxon>
        <taxon>Hyphomicrobiales</taxon>
        <taxon>Methylobacteriaceae</taxon>
        <taxon>Microvirga</taxon>
    </lineage>
</organism>
<keyword evidence="3" id="KW-1185">Reference proteome</keyword>
<feature type="compositionally biased region" description="Polar residues" evidence="1">
    <location>
        <begin position="38"/>
        <end position="47"/>
    </location>
</feature>
<sequence length="47" mass="5402">MNMSEMANKLKYDIADTLRRVSGKLTFRKDSHGERTSDASNQPNMKK</sequence>
<proteinExistence type="predicted"/>
<feature type="compositionally biased region" description="Basic and acidic residues" evidence="1">
    <location>
        <begin position="27"/>
        <end position="37"/>
    </location>
</feature>
<dbReference type="RefSeq" id="WP_181054551.1">
    <property type="nucleotide sequence ID" value="NZ_JACDXJ010000002.1"/>
</dbReference>
<dbReference type="EMBL" id="JACDXJ010000002">
    <property type="protein sequence ID" value="MBA1158963.1"/>
    <property type="molecule type" value="Genomic_DNA"/>
</dbReference>
<comment type="caution">
    <text evidence="2">The sequence shown here is derived from an EMBL/GenBank/DDBJ whole genome shotgun (WGS) entry which is preliminary data.</text>
</comment>
<evidence type="ECO:0000313" key="2">
    <source>
        <dbReference type="EMBL" id="MBA1158963.1"/>
    </source>
</evidence>
<protein>
    <submittedName>
        <fullName evidence="2">Uncharacterized protein</fullName>
    </submittedName>
</protein>
<accession>A0A838BVR4</accession>
<evidence type="ECO:0000256" key="1">
    <source>
        <dbReference type="SAM" id="MobiDB-lite"/>
    </source>
</evidence>
<dbReference type="Proteomes" id="UP000572984">
    <property type="component" value="Unassembled WGS sequence"/>
</dbReference>